<sequence>MHPIPFFNELKAVIPHLDKDWKEKYALFLTDTNLYLFSANLILFHSQKTDVVRKPYFKDEIIVSMQDNMFYFKDVLEAFEHNPDQLQSSLIKALQETPFEIILLILGQRLTSASKRDENGIPPSKQNLIESCFEPYNDEITIAVRAWEKHVGRTKDSNTVLGQIKGNRDQKRIMAEKLVNHMIGHKTWWNIFYHYKHGLVYEIRLENGQGLRWSADGKQFIGFLEDFLDE</sequence>
<dbReference type="OrthoDB" id="1866098at2"/>
<accession>A0A1M7HUA6</accession>
<dbReference type="Proteomes" id="UP000184028">
    <property type="component" value="Unassembled WGS sequence"/>
</dbReference>
<evidence type="ECO:0000313" key="2">
    <source>
        <dbReference type="Proteomes" id="UP000184028"/>
    </source>
</evidence>
<dbReference type="PANTHER" id="PTHR34204">
    <property type="entry name" value="RNA-BINDING ASCH DOMAIN PROTEIN"/>
    <property type="match status" value="1"/>
</dbReference>
<dbReference type="STRING" id="946677.SAMN05444484_105128"/>
<dbReference type="PANTHER" id="PTHR34204:SF2">
    <property type="entry name" value="RNA-BINDING ASCH DOMAIN PROTEIN"/>
    <property type="match status" value="1"/>
</dbReference>
<keyword evidence="2" id="KW-1185">Reference proteome</keyword>
<dbReference type="EMBL" id="FRBT01000005">
    <property type="protein sequence ID" value="SHM32018.1"/>
    <property type="molecule type" value="Genomic_DNA"/>
</dbReference>
<gene>
    <name evidence="1" type="ORF">SAMN05444484_105128</name>
</gene>
<proteinExistence type="predicted"/>
<organism evidence="1 2">
    <name type="scientific">Flavobacterium chilense</name>
    <dbReference type="NCBI Taxonomy" id="946677"/>
    <lineage>
        <taxon>Bacteria</taxon>
        <taxon>Pseudomonadati</taxon>
        <taxon>Bacteroidota</taxon>
        <taxon>Flavobacteriia</taxon>
        <taxon>Flavobacteriales</taxon>
        <taxon>Flavobacteriaceae</taxon>
        <taxon>Flavobacterium</taxon>
    </lineage>
</organism>
<reference evidence="2" key="1">
    <citation type="submission" date="2016-11" db="EMBL/GenBank/DDBJ databases">
        <authorList>
            <person name="Varghese N."/>
            <person name="Submissions S."/>
        </authorList>
    </citation>
    <scope>NUCLEOTIDE SEQUENCE [LARGE SCALE GENOMIC DNA]</scope>
    <source>
        <strain evidence="2">DSM 24724</strain>
    </source>
</reference>
<dbReference type="AlphaFoldDB" id="A0A1M7HUA6"/>
<dbReference type="RefSeq" id="WP_068842866.1">
    <property type="nucleotide sequence ID" value="NZ_FRBT01000005.1"/>
</dbReference>
<name>A0A1M7HUA6_9FLAO</name>
<evidence type="ECO:0000313" key="1">
    <source>
        <dbReference type="EMBL" id="SHM32018.1"/>
    </source>
</evidence>
<protein>
    <submittedName>
        <fullName evidence="1">Uncharacterized protein</fullName>
    </submittedName>
</protein>